<dbReference type="EC" id="2.3.2.26" evidence="4"/>
<dbReference type="FunFam" id="3.30.2160.10:FF:000001">
    <property type="entry name" value="E3 ubiquitin-protein ligase NEDD4-like"/>
    <property type="match status" value="1"/>
</dbReference>
<evidence type="ECO:0000313" key="15">
    <source>
        <dbReference type="EMBL" id="OLY81926.1"/>
    </source>
</evidence>
<dbReference type="STRING" id="133383.A0A1R0GYG1"/>
<dbReference type="SUPFAM" id="SSF56204">
    <property type="entry name" value="Hect, E3 ligase catalytic domain"/>
    <property type="match status" value="1"/>
</dbReference>
<feature type="region of interest" description="Disordered" evidence="12">
    <location>
        <begin position="3022"/>
        <end position="3086"/>
    </location>
</feature>
<feature type="region of interest" description="Disordered" evidence="12">
    <location>
        <begin position="3495"/>
        <end position="3526"/>
    </location>
</feature>
<comment type="catalytic activity">
    <reaction evidence="1">
        <text>S-ubiquitinyl-[E2 ubiquitin-conjugating enzyme]-L-cysteine + [acceptor protein]-L-lysine = [E2 ubiquitin-conjugating enzyme]-L-cysteine + N(6)-ubiquitinyl-[acceptor protein]-L-lysine.</text>
        <dbReference type="EC" id="2.3.2.26"/>
    </reaction>
</comment>
<dbReference type="GO" id="GO:0061630">
    <property type="term" value="F:ubiquitin protein ligase activity"/>
    <property type="evidence" value="ECO:0007669"/>
    <property type="project" value="UniProtKB-EC"/>
</dbReference>
<reference evidence="15 16" key="1">
    <citation type="journal article" date="2016" name="Mol. Biol. Evol.">
        <title>Genome-Wide Survey of Gut Fungi (Harpellales) Reveals the First Horizontally Transferred Ubiquitin Gene from a Mosquito Host.</title>
        <authorList>
            <person name="Wang Y."/>
            <person name="White M.M."/>
            <person name="Kvist S."/>
            <person name="Moncalvo J.M."/>
        </authorList>
    </citation>
    <scope>NUCLEOTIDE SEQUENCE [LARGE SCALE GENOMIC DNA]</scope>
    <source>
        <strain evidence="15 16">ALG-7-W6</strain>
    </source>
</reference>
<evidence type="ECO:0000256" key="6">
    <source>
        <dbReference type="ARBA" id="ARBA00022679"/>
    </source>
</evidence>
<dbReference type="PROSITE" id="PS50237">
    <property type="entry name" value="HECT"/>
    <property type="match status" value="1"/>
</dbReference>
<dbReference type="InterPro" id="IPR015940">
    <property type="entry name" value="UBA"/>
</dbReference>
<dbReference type="Proteomes" id="UP000187455">
    <property type="component" value="Unassembled WGS sequence"/>
</dbReference>
<dbReference type="InterPro" id="IPR010314">
    <property type="entry name" value="E3_Ub_ligase_DUF913"/>
</dbReference>
<keyword evidence="16" id="KW-1185">Reference proteome</keyword>
<evidence type="ECO:0000256" key="3">
    <source>
        <dbReference type="ARBA" id="ARBA00004906"/>
    </source>
</evidence>
<dbReference type="EMBL" id="LSSL01002073">
    <property type="protein sequence ID" value="OLY81926.1"/>
    <property type="molecule type" value="Genomic_DNA"/>
</dbReference>
<feature type="compositionally biased region" description="Acidic residues" evidence="12">
    <location>
        <begin position="3055"/>
        <end position="3078"/>
    </location>
</feature>
<feature type="compositionally biased region" description="Polar residues" evidence="12">
    <location>
        <begin position="3022"/>
        <end position="3037"/>
    </location>
</feature>
<dbReference type="SUPFAM" id="SSF46934">
    <property type="entry name" value="UBA-like"/>
    <property type="match status" value="1"/>
</dbReference>
<evidence type="ECO:0000313" key="16">
    <source>
        <dbReference type="Proteomes" id="UP000187455"/>
    </source>
</evidence>
<dbReference type="Pfam" id="PF06025">
    <property type="entry name" value="DUF913"/>
    <property type="match status" value="1"/>
</dbReference>
<proteinExistence type="inferred from homology"/>
<feature type="region of interest" description="Disordered" evidence="12">
    <location>
        <begin position="3564"/>
        <end position="3625"/>
    </location>
</feature>
<keyword evidence="9" id="KW-0539">Nucleus</keyword>
<dbReference type="Pfam" id="PF22562">
    <property type="entry name" value="UBA_7"/>
    <property type="match status" value="1"/>
</dbReference>
<dbReference type="InterPro" id="IPR035983">
    <property type="entry name" value="Hect_E3_ubiquitin_ligase"/>
</dbReference>
<dbReference type="PROSITE" id="PS50030">
    <property type="entry name" value="UBA"/>
    <property type="match status" value="1"/>
</dbReference>
<dbReference type="InterPro" id="IPR050409">
    <property type="entry name" value="E3_ubiq-protein_ligase"/>
</dbReference>
<evidence type="ECO:0000256" key="11">
    <source>
        <dbReference type="PROSITE-ProRule" id="PRU00104"/>
    </source>
</evidence>
<feature type="compositionally biased region" description="Acidic residues" evidence="12">
    <location>
        <begin position="2645"/>
        <end position="2664"/>
    </location>
</feature>
<protein>
    <recommendedName>
        <fullName evidence="4">HECT-type E3 ubiquitin transferase</fullName>
        <ecNumber evidence="4">2.3.2.26</ecNumber>
    </recommendedName>
</protein>
<feature type="region of interest" description="Disordered" evidence="12">
    <location>
        <begin position="1448"/>
        <end position="1513"/>
    </location>
</feature>
<dbReference type="GO" id="GO:0051028">
    <property type="term" value="P:mRNA transport"/>
    <property type="evidence" value="ECO:0007669"/>
    <property type="project" value="UniProtKB-KW"/>
</dbReference>
<evidence type="ECO:0000256" key="1">
    <source>
        <dbReference type="ARBA" id="ARBA00000885"/>
    </source>
</evidence>
<feature type="compositionally biased region" description="Low complexity" evidence="12">
    <location>
        <begin position="3567"/>
        <end position="3589"/>
    </location>
</feature>
<dbReference type="Gene3D" id="3.90.1750.10">
    <property type="entry name" value="Hect, E3 ligase catalytic domains"/>
    <property type="match status" value="1"/>
</dbReference>
<sequence length="4850" mass="544944">MAKIKKQIRRKFIFPPSEIYDLRSKLEIIEEDKIHEIVSQIKYWPFLRSDFYYWIKVLDRFDGILGTIIDKYSLVKPEAQFSKNTLPTHTIQLLCSILDFTRLLMENCVNRTIYSSMERLEALLSVSNNLVLEKLLRLLLQISQSGSFQQDVKTSIHGLHPVLEILSQPWLNQKNLDQMFDRRSKGNGGNQLSLNELKLIFQKPQICKQSKKSINIDFNFYRSASDVLKFPKSIYDETTDFSINLDQDTTLPTPECNKNVFETPKISRNLLPSSSRKKNSGRSSSLRKISNKFGLNFNSESSFFTEGLVSIEVPLKNFKNLSSIQIFEILVGFYKVPPQKQFALFQRIRISLALSSPSYSDLNSLFKARLYATAIIALSSNKEEFKSLILNSHDKISQDLVEILKPEFGIPMDIQTASVYVLDSLLEQPAEVSSIYNALNVSANHGVIMYILRRIFTSSELKSDPEAFYSRNFRNAVYNLIITLTENFKGVRLLASSGIVSVLVDALEFSGSKYNWDVFKSTRILNLLLSAKISTFNSFCDANGVLLLTNRINSEVSDLIGLEDNLSPGDFSIYNQPPTLIPSYPSNYENQFTRPELIPSDRIVLLRELFKTLSRLMLSNGNQDRLRNLVEGSLPDSLIKVFSHQICFGSNIYGYAIDIMANMVHNEPTSLGVLQEVGLPQAFLNSISNKIPNHGDVVVAIPNGIGALCLNDAGTEMLRKSDLINKLFQVFTDVNFIKVLSETDVPSSLGVAIDEFMRHFPNLRDQVSDSIISALKDLNYLGRNISPLQKINPGNTKLFTDDDSIDKKESIYDLYTIMVESISVFLESLLEERSHNDIFIEKNGLKTLLSCIVSESISFNWVSPKTIRSINGIVRSISRSKSEEAFRCLFDEFEHLISSKSFEITLNSLESGIDYFIDPSQLEECRISDLNSSLHLIVSISGISSLITDFLNNSNSSVNRQNPILHHILCLPQNRGLIERLTKLYELILHTELYATDLLDQNEKNISDSINQSSSNLEISSNPKEKVSLSHKEIKYKKKFQQSNINYLKDILIKSSSNFSKFFQSFTKLLVPKKSTNIETSKNIFETSKIISNFLVRNLTKPLSSNHSSLNLKYIKSIVEMSSALLIKYNVRALVQVPFLTTFVFEGGIKAISNVIVHLVEFGLEYGRLDDIDLINVNKNNNGSAMESLTIKKHDVYSQCNGVLESLFTLVKFLSSGSIIFDYPYLSAIRVFAEPDSKCLYIDSENFIIPQILILHIRNTICPAIQSSWESSNITSYSPEVLESLVGCIKTLILGENDSGKKSPVPSDPTQLTRSHNRLHIHRVEEPPLSDFYNTLLRVRSHGHRGLQFNSLEDDVYDREDLFHEDSEDESSVNPQETGTVRTGRNITDTSQSRGPRTVVPNPSHVDSLLSMGFPVDSVNNALIRTFNSLDRAADYLVSHMEDNFPLQNHQSIPTTSASNPTISSIVSNNENTNSSSDLIPEVDREISTVRLTPVDNMDPAQPSLLTENQNSNSNLLREPISEDLILYPSDSNQNDSYDNGDVSNSFNLAVDITSHNIHLSNDNSSKNTSELPISSDIPNSNSDSNGIKLLQEGMDFNKKKLIESIPPRVVKILKITNKFRFQTLNAMSIFFKNKSHGKENCLENVLEGFVSPLIDISLNLSKAIPLDISSQERILSFSTFWAFVMNDPILSEDLFDYLGYVYKCILSILSVSAKSVILNVTNHQINLKNEGHIHSQFIPNWFSPCVLFICLYFKVSYEKMFLKSGDISSEITVDQVVDLNPNQSSFHTNIYPNNFDEHKPGFISHLTEEKLRISNLPLKNPILGCTVSILDLSFDLINILNSDPTIVPHDVKNSILRLVLQLSKIRSFSSALMERNSLLVLLRVLKQLPENDIKSINSQDLSDEAIEKSLRSSSVNRITLLQIKQERMLVTHIIRHVIETNSILRGLISSRVLSWFDESQFRSPEISSYLRGNSGAVLRDPNIFDSITVKHCCFLNPDSSKLSWRFLSPLTMEDVLQAESKDNNSQIIISQNKSTSSSADDKEFNFINNPNSSATRSNTEISNKKENSLSRYLDSEFKPIKTKYMDHTEIPSYESIKISKEVISIVVNEILSLRDGLHSSKPSSQSSSNNSSYADAFHVMFPGMLKHLNFRDSELCFESSEITAYRCYLLQLLYELLTICPFAVKSLIIFPNSNEVELVSTDAGIKSGSAKPRSPFISHLIHDLIVRETSLNTTLLTMAKANYKQFLEVNAVQNNKPNPEIHQTDKNLSPTHENKYLKDSNTTDSNIQKNSGISQKNLYLAQRLLYVSRSQLCLSQIYWAKTLLCLLCPPNILNPISLLSNSSELLKKTSKKTEQISNLFESQRFYSMKEYENEHEKSELTKDTISNKNFNHDIDDKASLTQFNSDYELSVESCRRIILDHICRAFKETLTSQGSIDTVGASFTNPVNYHNKPYSTQSSVSIEVTYSRLKSLSNLLNRLLNSKPKCNLHDLNDVNHKCIFTPESSNKIGIMLLERGMFDLLNYALTSLDLNYTESKSIFNALLKPMSELSNISANLNDDDKNSLKLIDKSENASGVLPRFHQNYDILNVDGNLFDVRDEDIPPDLYQNSALGLFHGDLQRSSTALRGDNVDGASASDDGFYSDQFDEDSSMSDFSESESEISNDDSSLSLSRNERYPYVSGAVGLNPQVSGDNGDVNQNNSNEWVDIPLRMSDENDISSDEMSEDDEGMVIEEIEEVIESDSFISDADEVLDSEDEDSENHDDPIEDFESDLEYDGEIVLDVLENLEDDLNFDIDSPYSDRYDFNSNELNISNYGRESSFHHNNLASSNTSPEDLVSEPLAQGNLQSSVSTSSILDHTISIPSNSQLPTRISTSNSNVNNSGLNFDGLNLEDIHQHTEGDGPSLAGTNIHPSNNLAIDLSHSTDISTNYVSESHFNGNSLSHSFAESNNSLGQSELNISHSNGINNHSIAPSSTSGQIITFESQLPGSPGPSLNHERSIPVSTNSRVGTFEIFNDLISNSSRPTDYITSRSTSSGRRNPDSRSLFRNQHLSPEWESESEFDEDIGGEDGIDMQDMVEDYPSGSDYSDSVVDFTDDHPVSTRRNNIFSRGGNSSSLNNLESSLMEIINVFVSGQAPQNRRQGIPHNNIFNNVNDLSHPLFDRTSISDSSNASTNGICHSGLTSMVSSNSNHRINYFDNLQPAASPVSSTSTNINIPNPFTSGGFVSLQTHSSNLMSSTERLDISYQDSLLSNSNNIPHNVDLNCTTLLPVNELNSIESSSNSITNDSQAQISANNSQNIRLTIDVHDTQLSPFQDSNNNLENSYVTSSINKNIASHGNNPKPFANQNNKVDKSSLKDSLYELKKKLYSTVLASSAINVNSVMNFYDRWQQESRIWYDRYVNENALKYDQSLKLKLSNDAQLQLDYRNRLSVSRDKNLIKAKNVTPKESKEGSSDISLPVNVLPSSNSIYSNPQFSLDLPVDSIIPENVHEGTFDTQMNDLNCTDTHQSATSTSENPINVDNITPDDHLNLQDSISQDLISSENVSCESNLNSTTYEPTLEPSIDAINNQNLGGSSNSNNSITNTDISSDGLINPQSSPDNAPITSSNIPESQNDQPDPTPVSESSQIQPVMVQIDGRMVDVTNLGIDLEFLNAIPNDMRRDVILQRMSELEVTEHTSSIQNPVLSNEEDEPDSVNREFLDALPIEIRHEVLEQQRLLHRLNERRRFINTPSTSNAEYSENNAILHPPPLTAQNVTQPITGNRNQDFHEDVAIPEPLDHTISVNNPNQVSTSGIVSIQQDSDRPKNNYQPKKIKNPIRLLTPAEISYLTKLIFLPKGRISEKLLGQVIFNLCENIGSRSDFINIILKVLSQDCSSLKKVEDIITNHFPGIGSNKEDLVTPQKIRGTNVEGTPSCQKNGFISLTFNELSNHHNNQESPNSIESLFSNQYGIAVSNFPLSRLNIDVTPYFPAICCLEALLKLTRHSSEASLSFLVESSSLIDSFSDSKSHSNINRLSSFSSQLNSENIDASDEIFSGKNNDDFKSNSQLYVPSPLVLLLRLLGIPLFCGSNSTVTELLMQLLATVTKPLSAYVRRKILVARLTGIDTPPYSTSQDNTSGIEASNIPLNHLSTDRTDFSTSIRRRNNLQNEKFRPPTIPNQELSMISNVLVSGECTSKTFQYTLTLIQHLLNLDGTLFVIMDSLNRSAIKLAEDLCKDLQCLIDLLENLVVPSSRIIGSDFSKIEDNDHLLEQKTSANQNSEDKVRSDDDWVSSKFMDELQTLTSNKFSSASSHQSKILRILKAFDYILTHTTKKMDQGNIYYVKGKNSEAIEDQIKHIHDLELEVWNSKHFIKLWDLLSLCLTYSQKSVHLNHLSTVLLPIIEAFMVVSKPFVTPSLKSGLKTYNEAKKDPSPLDSGGLDISNPSFNDSFFVNFTDGHKKILNSLVRDTPGLLSGSFSLLVHNPRVLDFDNKRSYVYQELSRIISNSSRSFGRPLNLNVRRQYVFEDSFHQFAGKSGKEIRGGKLNVKFHDEEGVDVGGVTREWFQVLSRQMFNPDYALFLPSASDRITYQPNPQSWANPDHLLYFKFVGRVIGKAICDQRLMDAYFTRSFYKHILGKPVDYKDLEALDPEYFKSLQWILENDITDIVYETFSVEVDDFGQHRIVELIPNGSTIQVNEENKAEYVRLVAEQRLSLAIKDQIQAFLNGFHELVPKDLIQIMNEQEIELLISGMPDIDVDDWRNNTEYNGGYSPSSPQIIWFWRTVRSFDQEERAKLLQFVTGTSKVPLEGFSKLQGSGGIQKFQIHRDFSSTARLPSAHTCFNQLDLPLYDSYEILRSQLLLAVNECNTGFGFS</sequence>
<dbReference type="FunFam" id="3.30.2410.10:FF:000004">
    <property type="entry name" value="E3 ubiquitin-protein ligase HUWE1, variant"/>
    <property type="match status" value="1"/>
</dbReference>
<dbReference type="OrthoDB" id="8068875at2759"/>
<comment type="similarity">
    <text evidence="10">Belongs to the UPL family. TOM1/PTR1 subfamily.</text>
</comment>
<name>A0A1R0GYG1_9FUNG</name>
<evidence type="ECO:0000256" key="8">
    <source>
        <dbReference type="ARBA" id="ARBA00022816"/>
    </source>
</evidence>
<dbReference type="InterPro" id="IPR016024">
    <property type="entry name" value="ARM-type_fold"/>
</dbReference>
<dbReference type="CDD" id="cd00078">
    <property type="entry name" value="HECTc"/>
    <property type="match status" value="1"/>
</dbReference>
<dbReference type="Gene3D" id="3.30.2160.10">
    <property type="entry name" value="Hect, E3 ligase catalytic domain"/>
    <property type="match status" value="1"/>
</dbReference>
<feature type="compositionally biased region" description="Polar residues" evidence="12">
    <location>
        <begin position="1448"/>
        <end position="1478"/>
    </location>
</feature>
<feature type="domain" description="UBA" evidence="13">
    <location>
        <begin position="1400"/>
        <end position="1440"/>
    </location>
</feature>
<dbReference type="PANTHER" id="PTHR11254:SF67">
    <property type="entry name" value="E3 UBIQUITIN-PROTEIN LIGASE HUWE1"/>
    <property type="match status" value="1"/>
</dbReference>
<feature type="region of interest" description="Disordered" evidence="12">
    <location>
        <begin position="2032"/>
        <end position="2062"/>
    </location>
</feature>
<dbReference type="Pfam" id="PF14377">
    <property type="entry name" value="UBM"/>
    <property type="match status" value="2"/>
</dbReference>
<keyword evidence="7 11" id="KW-0833">Ubl conjugation pathway</keyword>
<evidence type="ECO:0000259" key="13">
    <source>
        <dbReference type="PROSITE" id="PS50030"/>
    </source>
</evidence>
<feature type="region of interest" description="Disordered" evidence="12">
    <location>
        <begin position="1559"/>
        <end position="1580"/>
    </location>
</feature>
<dbReference type="FunFam" id="3.90.1750.10:FF:000003">
    <property type="entry name" value="E3 ubiquitin-protein ligase UPL1"/>
    <property type="match status" value="1"/>
</dbReference>
<comment type="caution">
    <text evidence="15">The sequence shown here is derived from an EMBL/GenBank/DDBJ whole genome shotgun (WGS) entry which is preliminary data.</text>
</comment>
<dbReference type="SUPFAM" id="SSF48371">
    <property type="entry name" value="ARM repeat"/>
    <property type="match status" value="1"/>
</dbReference>
<dbReference type="InterPro" id="IPR009060">
    <property type="entry name" value="UBA-like_sf"/>
</dbReference>
<evidence type="ECO:0000256" key="4">
    <source>
        <dbReference type="ARBA" id="ARBA00012485"/>
    </source>
</evidence>
<dbReference type="Pfam" id="PF06012">
    <property type="entry name" value="DUF908"/>
    <property type="match status" value="1"/>
</dbReference>
<dbReference type="InterPro" id="IPR000569">
    <property type="entry name" value="HECT_dom"/>
</dbReference>
<feature type="compositionally biased region" description="Polar residues" evidence="12">
    <location>
        <begin position="1372"/>
        <end position="1395"/>
    </location>
</feature>
<feature type="compositionally biased region" description="Polar residues" evidence="12">
    <location>
        <begin position="1504"/>
        <end position="1513"/>
    </location>
</feature>
<feature type="region of interest" description="Disordered" evidence="12">
    <location>
        <begin position="2256"/>
        <end position="2275"/>
    </location>
</feature>
<keyword evidence="5" id="KW-0813">Transport</keyword>
<evidence type="ECO:0000256" key="7">
    <source>
        <dbReference type="ARBA" id="ARBA00022786"/>
    </source>
</evidence>
<dbReference type="GO" id="GO:0006511">
    <property type="term" value="P:ubiquitin-dependent protein catabolic process"/>
    <property type="evidence" value="ECO:0007669"/>
    <property type="project" value="TreeGrafter"/>
</dbReference>
<evidence type="ECO:0000256" key="10">
    <source>
        <dbReference type="ARBA" id="ARBA00034494"/>
    </source>
</evidence>
<dbReference type="UniPathway" id="UPA00143"/>
<feature type="domain" description="HECT" evidence="14">
    <location>
        <begin position="4513"/>
        <end position="4850"/>
    </location>
</feature>
<gene>
    <name evidence="15" type="ORF">AYI68_g3962</name>
</gene>
<evidence type="ECO:0000256" key="9">
    <source>
        <dbReference type="ARBA" id="ARBA00023242"/>
    </source>
</evidence>
<feature type="compositionally biased region" description="Polar residues" evidence="12">
    <location>
        <begin position="3593"/>
        <end position="3625"/>
    </location>
</feature>
<organism evidence="15 16">
    <name type="scientific">Smittium mucronatum</name>
    <dbReference type="NCBI Taxonomy" id="133383"/>
    <lineage>
        <taxon>Eukaryota</taxon>
        <taxon>Fungi</taxon>
        <taxon>Fungi incertae sedis</taxon>
        <taxon>Zoopagomycota</taxon>
        <taxon>Kickxellomycotina</taxon>
        <taxon>Harpellomycetes</taxon>
        <taxon>Harpellales</taxon>
        <taxon>Legeriomycetaceae</taxon>
        <taxon>Smittium</taxon>
    </lineage>
</organism>
<feature type="region of interest" description="Disordered" evidence="12">
    <location>
        <begin position="1364"/>
        <end position="1402"/>
    </location>
</feature>
<dbReference type="Gene3D" id="1.10.8.10">
    <property type="entry name" value="DNA helicase RuvA subunit, C-terminal domain"/>
    <property type="match status" value="1"/>
</dbReference>
<evidence type="ECO:0000256" key="5">
    <source>
        <dbReference type="ARBA" id="ARBA00022448"/>
    </source>
</evidence>
<comment type="subcellular location">
    <subcellularLocation>
        <location evidence="2">Nucleus</location>
    </subcellularLocation>
</comment>
<feature type="region of interest" description="Disordered" evidence="12">
    <location>
        <begin position="2630"/>
        <end position="2672"/>
    </location>
</feature>
<dbReference type="GO" id="GO:0005634">
    <property type="term" value="C:nucleus"/>
    <property type="evidence" value="ECO:0007669"/>
    <property type="project" value="UniProtKB-SubCell"/>
</dbReference>
<dbReference type="InterPro" id="IPR025527">
    <property type="entry name" value="HUWE1/Rev1_UBM"/>
</dbReference>
<dbReference type="Pfam" id="PF00632">
    <property type="entry name" value="HECT"/>
    <property type="match status" value="1"/>
</dbReference>
<feature type="compositionally biased region" description="Polar residues" evidence="12">
    <location>
        <begin position="1559"/>
        <end position="1572"/>
    </location>
</feature>
<dbReference type="SMART" id="SM00165">
    <property type="entry name" value="UBA"/>
    <property type="match status" value="1"/>
</dbReference>
<comment type="pathway">
    <text evidence="3">Protein modification; protein ubiquitination.</text>
</comment>
<accession>A0A1R0GYG1</accession>
<keyword evidence="6" id="KW-0808">Transferase</keyword>
<keyword evidence="8" id="KW-0509">mRNA transport</keyword>
<dbReference type="GO" id="GO:0000209">
    <property type="term" value="P:protein polyubiquitination"/>
    <property type="evidence" value="ECO:0007669"/>
    <property type="project" value="TreeGrafter"/>
</dbReference>
<dbReference type="Gene3D" id="3.30.2410.10">
    <property type="entry name" value="Hect, E3 ligase catalytic domain"/>
    <property type="match status" value="1"/>
</dbReference>
<feature type="compositionally biased region" description="Polar residues" evidence="12">
    <location>
        <begin position="2047"/>
        <end position="2062"/>
    </location>
</feature>
<evidence type="ECO:0000259" key="14">
    <source>
        <dbReference type="PROSITE" id="PS50237"/>
    </source>
</evidence>
<dbReference type="GO" id="GO:0005737">
    <property type="term" value="C:cytoplasm"/>
    <property type="evidence" value="ECO:0007669"/>
    <property type="project" value="TreeGrafter"/>
</dbReference>
<evidence type="ECO:0000256" key="12">
    <source>
        <dbReference type="SAM" id="MobiDB-lite"/>
    </source>
</evidence>
<dbReference type="PANTHER" id="PTHR11254">
    <property type="entry name" value="HECT DOMAIN UBIQUITIN-PROTEIN LIGASE"/>
    <property type="match status" value="1"/>
</dbReference>
<feature type="active site" description="Glycyl thioester intermediate" evidence="11">
    <location>
        <position position="4817"/>
    </location>
</feature>
<feature type="compositionally biased region" description="Polar residues" evidence="12">
    <location>
        <begin position="3495"/>
        <end position="3521"/>
    </location>
</feature>
<dbReference type="InterPro" id="IPR010309">
    <property type="entry name" value="E3_Ub_ligase_DUF908"/>
</dbReference>
<dbReference type="SMART" id="SM00119">
    <property type="entry name" value="HECTc"/>
    <property type="match status" value="1"/>
</dbReference>
<evidence type="ECO:0000256" key="2">
    <source>
        <dbReference type="ARBA" id="ARBA00004123"/>
    </source>
</evidence>